<keyword evidence="5" id="KW-0560">Oxidoreductase</keyword>
<dbReference type="InterPro" id="IPR036188">
    <property type="entry name" value="FAD/NAD-bd_sf"/>
</dbReference>
<protein>
    <recommendedName>
        <fullName evidence="2">NADH:ubiquinone reductase (non-electrogenic)</fullName>
        <ecNumber evidence="2">1.6.5.9</ecNumber>
    </recommendedName>
</protein>
<dbReference type="PANTHER" id="PTHR43706">
    <property type="entry name" value="NADH DEHYDROGENASE"/>
    <property type="match status" value="1"/>
</dbReference>
<evidence type="ECO:0000256" key="7">
    <source>
        <dbReference type="ARBA" id="ARBA00047599"/>
    </source>
</evidence>
<evidence type="ECO:0000259" key="8">
    <source>
        <dbReference type="Pfam" id="PF07992"/>
    </source>
</evidence>
<evidence type="ECO:0000256" key="3">
    <source>
        <dbReference type="ARBA" id="ARBA00022630"/>
    </source>
</evidence>
<feature type="domain" description="FAD/NAD(P)-binding" evidence="8">
    <location>
        <begin position="3"/>
        <end position="320"/>
    </location>
</feature>
<keyword evidence="6" id="KW-0520">NAD</keyword>
<dbReference type="RefSeq" id="WP_077387937.1">
    <property type="nucleotide sequence ID" value="NZ_CP019645.1"/>
</dbReference>
<keyword evidence="4" id="KW-0274">FAD</keyword>
<evidence type="ECO:0000256" key="4">
    <source>
        <dbReference type="ARBA" id="ARBA00022827"/>
    </source>
</evidence>
<evidence type="ECO:0000313" key="9">
    <source>
        <dbReference type="EMBL" id="AQQ58766.1"/>
    </source>
</evidence>
<dbReference type="PRINTS" id="PR00368">
    <property type="entry name" value="FADPNR"/>
</dbReference>
<evidence type="ECO:0000256" key="2">
    <source>
        <dbReference type="ARBA" id="ARBA00012637"/>
    </source>
</evidence>
<dbReference type="GO" id="GO:0050136">
    <property type="term" value="F:NADH dehydrogenase (quinone) (non-electrogenic) activity"/>
    <property type="evidence" value="ECO:0007669"/>
    <property type="project" value="UniProtKB-EC"/>
</dbReference>
<dbReference type="EC" id="1.6.5.9" evidence="2"/>
<name>A0A1Q2LEB0_9HELI</name>
<evidence type="ECO:0000256" key="1">
    <source>
        <dbReference type="ARBA" id="ARBA00005272"/>
    </source>
</evidence>
<evidence type="ECO:0000313" key="10">
    <source>
        <dbReference type="Proteomes" id="UP000188298"/>
    </source>
</evidence>
<accession>A0A1Q2LEB0</accession>
<gene>
    <name evidence="9" type="ORF">XJ32_00175</name>
</gene>
<dbReference type="Proteomes" id="UP000188298">
    <property type="component" value="Chromosome"/>
</dbReference>
<dbReference type="KEGG" id="hbl:XJ32_00175"/>
<proteinExistence type="inferred from homology"/>
<evidence type="ECO:0000256" key="6">
    <source>
        <dbReference type="ARBA" id="ARBA00023027"/>
    </source>
</evidence>
<dbReference type="PANTHER" id="PTHR43706:SF47">
    <property type="entry name" value="EXTERNAL NADH-UBIQUINONE OXIDOREDUCTASE 1, MITOCHONDRIAL-RELATED"/>
    <property type="match status" value="1"/>
</dbReference>
<keyword evidence="3" id="KW-0285">Flavoprotein</keyword>
<dbReference type="SUPFAM" id="SSF51905">
    <property type="entry name" value="FAD/NAD(P)-binding domain"/>
    <property type="match status" value="2"/>
</dbReference>
<organism evidence="9 10">
    <name type="scientific">Helicobacter bilis</name>
    <dbReference type="NCBI Taxonomy" id="37372"/>
    <lineage>
        <taxon>Bacteria</taxon>
        <taxon>Pseudomonadati</taxon>
        <taxon>Campylobacterota</taxon>
        <taxon>Epsilonproteobacteria</taxon>
        <taxon>Campylobacterales</taxon>
        <taxon>Helicobacteraceae</taxon>
        <taxon>Helicobacter</taxon>
    </lineage>
</organism>
<evidence type="ECO:0000256" key="5">
    <source>
        <dbReference type="ARBA" id="ARBA00023002"/>
    </source>
</evidence>
<dbReference type="InterPro" id="IPR023753">
    <property type="entry name" value="FAD/NAD-binding_dom"/>
</dbReference>
<dbReference type="Gene3D" id="3.50.50.100">
    <property type="match status" value="1"/>
</dbReference>
<dbReference type="AlphaFoldDB" id="A0A1Q2LEB0"/>
<comment type="similarity">
    <text evidence="1">Belongs to the NADH dehydrogenase family.</text>
</comment>
<reference evidence="9 10" key="1">
    <citation type="submission" date="2017-02" db="EMBL/GenBank/DDBJ databases">
        <title>Whole genome sequencing of Helicobacter bilis strain AAQJH.</title>
        <authorList>
            <person name="Conlan S."/>
            <person name="Thomas P.J."/>
            <person name="Mullikin J."/>
            <person name="Palmore T.N."/>
            <person name="Frank K.M."/>
            <person name="Segre J.A."/>
        </authorList>
    </citation>
    <scope>NUCLEOTIDE SEQUENCE [LARGE SCALE GENOMIC DNA]</scope>
    <source>
        <strain evidence="9 10">AAQJH</strain>
    </source>
</reference>
<dbReference type="Pfam" id="PF07992">
    <property type="entry name" value="Pyr_redox_2"/>
    <property type="match status" value="1"/>
</dbReference>
<dbReference type="EMBL" id="CP019645">
    <property type="protein sequence ID" value="AQQ58766.1"/>
    <property type="molecule type" value="Genomic_DNA"/>
</dbReference>
<dbReference type="InterPro" id="IPR045024">
    <property type="entry name" value="NDH-2"/>
</dbReference>
<comment type="catalytic activity">
    <reaction evidence="7">
        <text>a quinone + NADH + H(+) = a quinol + NAD(+)</text>
        <dbReference type="Rhea" id="RHEA:46160"/>
        <dbReference type="ChEBI" id="CHEBI:15378"/>
        <dbReference type="ChEBI" id="CHEBI:24646"/>
        <dbReference type="ChEBI" id="CHEBI:57540"/>
        <dbReference type="ChEBI" id="CHEBI:57945"/>
        <dbReference type="ChEBI" id="CHEBI:132124"/>
        <dbReference type="EC" id="1.6.5.9"/>
    </reaction>
</comment>
<sequence length="403" mass="44588">MKKVLMLGAGYGNIALLTTINRDVFSQAEFSLINNTSYHYKTIALHDVASGKHDKSVLFPLQEILDERVNLIQDSVVSIDSKSVKCKNAEYEYDYLVVGLGFSSDSFGIPGVGVYTQSIVSYDSAKNIYKSIEEKLQAYINDKDSKNLSFIVCGGGFTGIEFAGSLAQEIKKQCETRGIDFSLVKIYCIEAMPKILPMFSENLMQLGLTKLKELGIIVLTSSKILECKMGAVVIERDGKNEEILANTIIWTAGVKGNEVIANSSFFKSGRSKVEVDSHLQPINQENEMNNIFVLGDCAALKDEKTGRFYPPTAQLAQQQGEYLAQTLETLLYAEQKGEVLQKELIPKFEFILRGSICSIGAGYAIGVIGTKEVSGYIANMTKWFIESKWNYKIGGFSAVFKDD</sequence>